<comment type="cofactor">
    <cofactor evidence="1">
        <name>Ca(2+)</name>
        <dbReference type="ChEBI" id="CHEBI:29108"/>
    </cofactor>
</comment>
<name>A0ABT1QYZ9_9GAMM</name>
<dbReference type="EMBL" id="JANFQO010000032">
    <property type="protein sequence ID" value="MCQ4167502.1"/>
    <property type="molecule type" value="Genomic_DNA"/>
</dbReference>
<dbReference type="InterPro" id="IPR022409">
    <property type="entry name" value="PKD/Chitinase_dom"/>
</dbReference>
<protein>
    <submittedName>
        <fullName evidence="3">PKD domain-containing protein</fullName>
    </submittedName>
</protein>
<proteinExistence type="predicted"/>
<evidence type="ECO:0000313" key="4">
    <source>
        <dbReference type="Proteomes" id="UP001165498"/>
    </source>
</evidence>
<accession>A0ABT1QYZ9</accession>
<dbReference type="SMART" id="SM00089">
    <property type="entry name" value="PKD"/>
    <property type="match status" value="1"/>
</dbReference>
<evidence type="ECO:0000259" key="2">
    <source>
        <dbReference type="PROSITE" id="PS50093"/>
    </source>
</evidence>
<organism evidence="3 4">
    <name type="scientific">Tahibacter harae</name>
    <dbReference type="NCBI Taxonomy" id="2963937"/>
    <lineage>
        <taxon>Bacteria</taxon>
        <taxon>Pseudomonadati</taxon>
        <taxon>Pseudomonadota</taxon>
        <taxon>Gammaproteobacteria</taxon>
        <taxon>Lysobacterales</taxon>
        <taxon>Rhodanobacteraceae</taxon>
        <taxon>Tahibacter</taxon>
    </lineage>
</organism>
<keyword evidence="4" id="KW-1185">Reference proteome</keyword>
<comment type="caution">
    <text evidence="3">The sequence shown here is derived from an EMBL/GenBank/DDBJ whole genome shotgun (WGS) entry which is preliminary data.</text>
</comment>
<reference evidence="3" key="1">
    <citation type="submission" date="2022-07" db="EMBL/GenBank/DDBJ databases">
        <title>Tahibacter sp., a new gammaproteobacterium isolated from the silt sample collected at pig farm.</title>
        <authorList>
            <person name="Chen H."/>
        </authorList>
    </citation>
    <scope>NUCLEOTIDE SEQUENCE</scope>
    <source>
        <strain evidence="3">P2K</strain>
    </source>
</reference>
<dbReference type="InterPro" id="IPR013783">
    <property type="entry name" value="Ig-like_fold"/>
</dbReference>
<dbReference type="Gene3D" id="2.60.120.380">
    <property type="match status" value="1"/>
</dbReference>
<sequence length="207" mass="21270">MSLTASYTPPSTNQPPTANFTFSANGLAVSFSDASSDSDGNIVSRSWNFGDGSSSTATSPSKTYASAGSYTVTLTVTDNGGASRSVSKTVTVSGGSTLPECSGSDARVLAQNCKRSNISASQGNYAYFYLNLPAGVSQLRIKTSGGTGDANLYANSATWATTSAYQQRSVNSGNGETLTINNPPAGYFYISLHAASAFSGVTISTEY</sequence>
<evidence type="ECO:0000313" key="3">
    <source>
        <dbReference type="EMBL" id="MCQ4167502.1"/>
    </source>
</evidence>
<dbReference type="Gene3D" id="2.60.40.10">
    <property type="entry name" value="Immunoglobulins"/>
    <property type="match status" value="1"/>
</dbReference>
<dbReference type="CDD" id="cd00146">
    <property type="entry name" value="PKD"/>
    <property type="match status" value="1"/>
</dbReference>
<dbReference type="SUPFAM" id="SSF49299">
    <property type="entry name" value="PKD domain"/>
    <property type="match status" value="1"/>
</dbReference>
<dbReference type="InterPro" id="IPR007280">
    <property type="entry name" value="Peptidase_C_arc/bac"/>
</dbReference>
<dbReference type="Pfam" id="PF04151">
    <property type="entry name" value="PPC"/>
    <property type="match status" value="1"/>
</dbReference>
<dbReference type="InterPro" id="IPR000601">
    <property type="entry name" value="PKD_dom"/>
</dbReference>
<dbReference type="Proteomes" id="UP001165498">
    <property type="component" value="Unassembled WGS sequence"/>
</dbReference>
<dbReference type="Pfam" id="PF18911">
    <property type="entry name" value="PKD_4"/>
    <property type="match status" value="1"/>
</dbReference>
<dbReference type="PROSITE" id="PS50093">
    <property type="entry name" value="PKD"/>
    <property type="match status" value="1"/>
</dbReference>
<evidence type="ECO:0000256" key="1">
    <source>
        <dbReference type="ARBA" id="ARBA00001913"/>
    </source>
</evidence>
<feature type="domain" description="PKD" evidence="2">
    <location>
        <begin position="12"/>
        <end position="92"/>
    </location>
</feature>
<gene>
    <name evidence="3" type="ORF">NM961_22535</name>
</gene>
<dbReference type="InterPro" id="IPR035986">
    <property type="entry name" value="PKD_dom_sf"/>
</dbReference>